<feature type="domain" description="NAD-dependent epimerase/dehydratase" evidence="1">
    <location>
        <begin position="92"/>
        <end position="252"/>
    </location>
</feature>
<accession>A0A166E780</accession>
<dbReference type="PANTHER" id="PTHR43103:SF6">
    <property type="entry name" value="PUTATIVE-RELATED"/>
    <property type="match status" value="1"/>
</dbReference>
<gene>
    <name evidence="2" type="ORF">FIBSPDRAFT_921134</name>
</gene>
<proteinExistence type="predicted"/>
<dbReference type="OrthoDB" id="202470at2759"/>
<organism evidence="2 3">
    <name type="scientific">Athelia psychrophila</name>
    <dbReference type="NCBI Taxonomy" id="1759441"/>
    <lineage>
        <taxon>Eukaryota</taxon>
        <taxon>Fungi</taxon>
        <taxon>Dikarya</taxon>
        <taxon>Basidiomycota</taxon>
        <taxon>Agaricomycotina</taxon>
        <taxon>Agaricomycetes</taxon>
        <taxon>Agaricomycetidae</taxon>
        <taxon>Atheliales</taxon>
        <taxon>Atheliaceae</taxon>
        <taxon>Athelia</taxon>
    </lineage>
</organism>
<dbReference type="AlphaFoldDB" id="A0A166E780"/>
<dbReference type="Proteomes" id="UP000076532">
    <property type="component" value="Unassembled WGS sequence"/>
</dbReference>
<dbReference type="SUPFAM" id="SSF51735">
    <property type="entry name" value="NAD(P)-binding Rossmann-fold domains"/>
    <property type="match status" value="1"/>
</dbReference>
<keyword evidence="3" id="KW-1185">Reference proteome</keyword>
<evidence type="ECO:0000259" key="1">
    <source>
        <dbReference type="Pfam" id="PF01370"/>
    </source>
</evidence>
<dbReference type="STRING" id="436010.A0A166E780"/>
<dbReference type="InterPro" id="IPR036291">
    <property type="entry name" value="NAD(P)-bd_dom_sf"/>
</dbReference>
<dbReference type="EMBL" id="KV417604">
    <property type="protein sequence ID" value="KZP15465.1"/>
    <property type="molecule type" value="Genomic_DNA"/>
</dbReference>
<protein>
    <submittedName>
        <fullName evidence="2">NAD(P)-binding protein</fullName>
    </submittedName>
</protein>
<dbReference type="Gene3D" id="3.40.50.720">
    <property type="entry name" value="NAD(P)-binding Rossmann-like Domain"/>
    <property type="match status" value="1"/>
</dbReference>
<evidence type="ECO:0000313" key="2">
    <source>
        <dbReference type="EMBL" id="KZP15465.1"/>
    </source>
</evidence>
<reference evidence="2 3" key="1">
    <citation type="journal article" date="2016" name="Mol. Biol. Evol.">
        <title>Comparative Genomics of Early-Diverging Mushroom-Forming Fungi Provides Insights into the Origins of Lignocellulose Decay Capabilities.</title>
        <authorList>
            <person name="Nagy L.G."/>
            <person name="Riley R."/>
            <person name="Tritt A."/>
            <person name="Adam C."/>
            <person name="Daum C."/>
            <person name="Floudas D."/>
            <person name="Sun H."/>
            <person name="Yadav J.S."/>
            <person name="Pangilinan J."/>
            <person name="Larsson K.H."/>
            <person name="Matsuura K."/>
            <person name="Barry K."/>
            <person name="Labutti K."/>
            <person name="Kuo R."/>
            <person name="Ohm R.A."/>
            <person name="Bhattacharya S.S."/>
            <person name="Shirouzu T."/>
            <person name="Yoshinaga Y."/>
            <person name="Martin F.M."/>
            <person name="Grigoriev I.V."/>
            <person name="Hibbett D.S."/>
        </authorList>
    </citation>
    <scope>NUCLEOTIDE SEQUENCE [LARGE SCALE GENOMIC DNA]</scope>
    <source>
        <strain evidence="2 3">CBS 109695</strain>
    </source>
</reference>
<evidence type="ECO:0000313" key="3">
    <source>
        <dbReference type="Proteomes" id="UP000076532"/>
    </source>
</evidence>
<dbReference type="Pfam" id="PF01370">
    <property type="entry name" value="Epimerase"/>
    <property type="match status" value="1"/>
</dbReference>
<dbReference type="PANTHER" id="PTHR43103">
    <property type="entry name" value="NUCLEOSIDE-DIPHOSPHATE-SUGAR EPIMERASE"/>
    <property type="match status" value="1"/>
</dbReference>
<sequence length="339" mass="37692">MVRIAFTGGSGKAGQQVIPYLLSKGHTVVNLDLVDFPQPPPPDKPYPVYTYRCDLTDAGQVFSALTGLFSMDEYTLPDDPQQRATGGYLGVPDVVIHFAAYARNMIVPDVETFRGNTISTYNIIEVACKLGVPKIMIASSETTYGVCFAQGDSDYHSFPLEEDYAVDPMDTYALSKLCGEQTARAFARRFGTANGGKGIDIYALRIGNVMSPQNYTQDFPKFLMDLPSRKRNAWSYIDARDLGQICDLAIKKSGLGFQIFNATNTTSTSLIPTAELLRITSPNTKITREMLEDEAPLSNRKIREVLGFKDTPEWHWKEMLKQGGVDLEKLREELVAKLK</sequence>
<name>A0A166E780_9AGAM</name>
<dbReference type="InterPro" id="IPR001509">
    <property type="entry name" value="Epimerase_deHydtase"/>
</dbReference>